<dbReference type="InterPro" id="IPR044823">
    <property type="entry name" value="ASIL1/2-like"/>
</dbReference>
<sequence>MEKLRQRYRAEKQRSLSCPTGRYFSSWFFFDNMDAMENGTTVAAIRSNIQQQQQQNSEKKEFMSIIDHNLLKLKINTKNATEDLPPNFMFNHALAGRNSETIDFPTTRVPLNGYCGYKGEENMHNVEYASGFRMKNGISMKSKRNGYDQGGIKGGNFAMNNNTSSFCDEGSEYNGSNNNNGSDGYHIRNMAGVSSSRRSYNSGNVEQQQQHNVDSRFGSGVSKFGKKGGGSSVGVKRGRDPVEEMVLSIKMLGEGFIKMEKMKMEMAKEVEKMRMDMEMKRNEMILESQKQIVEAFVKVLSEVHKNNKNVKTVSPES</sequence>
<evidence type="ECO:0000256" key="1">
    <source>
        <dbReference type="SAM" id="MobiDB-lite"/>
    </source>
</evidence>
<reference evidence="3" key="2">
    <citation type="journal article" date="2017" name="J. Anim. Genet.">
        <title>Multiple reference genome sequences of hot pepper reveal the massive evolution of plant disease resistance genes by retroduplication.</title>
        <authorList>
            <person name="Kim S."/>
            <person name="Park J."/>
            <person name="Yeom S.-I."/>
            <person name="Kim Y.-M."/>
            <person name="Seo E."/>
            <person name="Kim K.-T."/>
            <person name="Kim M.-S."/>
            <person name="Lee J.M."/>
            <person name="Cheong K."/>
            <person name="Shin H.-S."/>
            <person name="Kim S.-B."/>
            <person name="Han K."/>
            <person name="Lee J."/>
            <person name="Park M."/>
            <person name="Lee H.-A."/>
            <person name="Lee H.-Y."/>
            <person name="Lee Y."/>
            <person name="Oh S."/>
            <person name="Lee J.H."/>
            <person name="Choi E."/>
            <person name="Choi E."/>
            <person name="Lee S.E."/>
            <person name="Jeon J."/>
            <person name="Kim H."/>
            <person name="Choi G."/>
            <person name="Song H."/>
            <person name="Lee J."/>
            <person name="Lee S.-C."/>
            <person name="Kwon J.-K."/>
            <person name="Lee H.-Y."/>
            <person name="Koo N."/>
            <person name="Hong Y."/>
            <person name="Kim R.W."/>
            <person name="Kang W.-H."/>
            <person name="Huh J.H."/>
            <person name="Kang B.-C."/>
            <person name="Yang T.-J."/>
            <person name="Lee Y.-H."/>
            <person name="Bennetzen J.L."/>
            <person name="Choi D."/>
        </authorList>
    </citation>
    <scope>NUCLEOTIDE SEQUENCE [LARGE SCALE GENOMIC DNA]</scope>
    <source>
        <strain evidence="3">cv. PBC81</strain>
    </source>
</reference>
<feature type="region of interest" description="Disordered" evidence="1">
    <location>
        <begin position="195"/>
        <end position="237"/>
    </location>
</feature>
<dbReference type="PANTHER" id="PTHR31307:SF43">
    <property type="entry name" value="TRIHELIX TRANSCRIPTION FACTOR ASIL2-LIKE"/>
    <property type="match status" value="1"/>
</dbReference>
<evidence type="ECO:0000313" key="2">
    <source>
        <dbReference type="EMBL" id="PHT39766.1"/>
    </source>
</evidence>
<dbReference type="Proteomes" id="UP000224567">
    <property type="component" value="Unassembled WGS sequence"/>
</dbReference>
<name>A0A2G2W3G2_CAPBA</name>
<dbReference type="STRING" id="33114.A0A2G2W3G2"/>
<protein>
    <submittedName>
        <fullName evidence="2">Uncharacterized protein</fullName>
    </submittedName>
</protein>
<reference evidence="2 3" key="1">
    <citation type="journal article" date="2017" name="Genome Biol.">
        <title>New reference genome sequences of hot pepper reveal the massive evolution of plant disease-resistance genes by retroduplication.</title>
        <authorList>
            <person name="Kim S."/>
            <person name="Park J."/>
            <person name="Yeom S.I."/>
            <person name="Kim Y.M."/>
            <person name="Seo E."/>
            <person name="Kim K.T."/>
            <person name="Kim M.S."/>
            <person name="Lee J.M."/>
            <person name="Cheong K."/>
            <person name="Shin H.S."/>
            <person name="Kim S.B."/>
            <person name="Han K."/>
            <person name="Lee J."/>
            <person name="Park M."/>
            <person name="Lee H.A."/>
            <person name="Lee H.Y."/>
            <person name="Lee Y."/>
            <person name="Oh S."/>
            <person name="Lee J.H."/>
            <person name="Choi E."/>
            <person name="Choi E."/>
            <person name="Lee S.E."/>
            <person name="Jeon J."/>
            <person name="Kim H."/>
            <person name="Choi G."/>
            <person name="Song H."/>
            <person name="Lee J."/>
            <person name="Lee S.C."/>
            <person name="Kwon J.K."/>
            <person name="Lee H.Y."/>
            <person name="Koo N."/>
            <person name="Hong Y."/>
            <person name="Kim R.W."/>
            <person name="Kang W.H."/>
            <person name="Huh J.H."/>
            <person name="Kang B.C."/>
            <person name="Yang T.J."/>
            <person name="Lee Y.H."/>
            <person name="Bennetzen J.L."/>
            <person name="Choi D."/>
        </authorList>
    </citation>
    <scope>NUCLEOTIDE SEQUENCE [LARGE SCALE GENOMIC DNA]</scope>
    <source>
        <strain evidence="3">cv. PBC81</strain>
    </source>
</reference>
<gene>
    <name evidence="2" type="ORF">CQW23_18620</name>
</gene>
<dbReference type="PANTHER" id="PTHR31307">
    <property type="entry name" value="TRIHELIX TRANSCRIPTION FACTOR ASIL2"/>
    <property type="match status" value="1"/>
</dbReference>
<feature type="compositionally biased region" description="Polar residues" evidence="1">
    <location>
        <begin position="195"/>
        <end position="212"/>
    </location>
</feature>
<organism evidence="2 3">
    <name type="scientific">Capsicum baccatum</name>
    <name type="common">Peruvian pepper</name>
    <dbReference type="NCBI Taxonomy" id="33114"/>
    <lineage>
        <taxon>Eukaryota</taxon>
        <taxon>Viridiplantae</taxon>
        <taxon>Streptophyta</taxon>
        <taxon>Embryophyta</taxon>
        <taxon>Tracheophyta</taxon>
        <taxon>Spermatophyta</taxon>
        <taxon>Magnoliopsida</taxon>
        <taxon>eudicotyledons</taxon>
        <taxon>Gunneridae</taxon>
        <taxon>Pentapetalae</taxon>
        <taxon>asterids</taxon>
        <taxon>lamiids</taxon>
        <taxon>Solanales</taxon>
        <taxon>Solanaceae</taxon>
        <taxon>Solanoideae</taxon>
        <taxon>Capsiceae</taxon>
        <taxon>Capsicum</taxon>
    </lineage>
</organism>
<comment type="caution">
    <text evidence="2">The sequence shown here is derived from an EMBL/GenBank/DDBJ whole genome shotgun (WGS) entry which is preliminary data.</text>
</comment>
<dbReference type="AlphaFoldDB" id="A0A2G2W3G2"/>
<keyword evidence="3" id="KW-1185">Reference proteome</keyword>
<dbReference type="OrthoDB" id="1901794at2759"/>
<dbReference type="EMBL" id="MLFT02000008">
    <property type="protein sequence ID" value="PHT39766.1"/>
    <property type="molecule type" value="Genomic_DNA"/>
</dbReference>
<evidence type="ECO:0000313" key="3">
    <source>
        <dbReference type="Proteomes" id="UP000224567"/>
    </source>
</evidence>
<proteinExistence type="predicted"/>
<accession>A0A2G2W3G2</accession>